<evidence type="ECO:0000256" key="1">
    <source>
        <dbReference type="SAM" id="Phobius"/>
    </source>
</evidence>
<dbReference type="OrthoDB" id="7062311at2"/>
<protein>
    <submittedName>
        <fullName evidence="2">Uncharacterized protein</fullName>
    </submittedName>
</protein>
<reference evidence="2 3" key="1">
    <citation type="journal article" date="2017" name="Nat. Microbiol.">
        <title>Natural product diversity associated with the nematode symbionts Photorhabdus and Xenorhabdus.</title>
        <authorList>
            <person name="Tobias N.J."/>
            <person name="Wolff H."/>
            <person name="Djahanschiri B."/>
            <person name="Grundmann F."/>
            <person name="Kronenwerth M."/>
            <person name="Shi Y.M."/>
            <person name="Simonyi S."/>
            <person name="Grun P."/>
            <person name="Shapiro-Ilan D."/>
            <person name="Pidot S.J."/>
            <person name="Stinear T.P."/>
            <person name="Ebersberger I."/>
            <person name="Bode H.B."/>
        </authorList>
    </citation>
    <scope>NUCLEOTIDE SEQUENCE [LARGE SCALE GENOMIC DNA]</scope>
    <source>
        <strain evidence="2 3">DSM 22670</strain>
    </source>
</reference>
<name>A0A2D0K9S3_9GAMM</name>
<evidence type="ECO:0000313" key="2">
    <source>
        <dbReference type="EMBL" id="PHM60100.1"/>
    </source>
</evidence>
<keyword evidence="1" id="KW-0472">Membrane</keyword>
<dbReference type="RefSeq" id="WP_099118823.1">
    <property type="nucleotide sequence ID" value="NZ_NJAK01000002.1"/>
</dbReference>
<dbReference type="EMBL" id="NJAK01000002">
    <property type="protein sequence ID" value="PHM60100.1"/>
    <property type="molecule type" value="Genomic_DNA"/>
</dbReference>
<accession>A0A2D0K9S3</accession>
<proteinExistence type="predicted"/>
<dbReference type="Proteomes" id="UP000222168">
    <property type="component" value="Unassembled WGS sequence"/>
</dbReference>
<gene>
    <name evidence="2" type="ORF">Xish_03243</name>
</gene>
<sequence>MFNSYFLLLHIIKTLTNKFRNRRKYKLNELSSWIVVMIGSLSFIIAGHCGLTISAVLPDFIKGINASKKIPVDALLIAFILTLLSIKFWFYGVIAKKCHEELYKRFDI</sequence>
<feature type="transmembrane region" description="Helical" evidence="1">
    <location>
        <begin position="74"/>
        <end position="95"/>
    </location>
</feature>
<dbReference type="AlphaFoldDB" id="A0A2D0K9S3"/>
<keyword evidence="3" id="KW-1185">Reference proteome</keyword>
<evidence type="ECO:0000313" key="3">
    <source>
        <dbReference type="Proteomes" id="UP000222168"/>
    </source>
</evidence>
<comment type="caution">
    <text evidence="2">The sequence shown here is derived from an EMBL/GenBank/DDBJ whole genome shotgun (WGS) entry which is preliminary data.</text>
</comment>
<organism evidence="2 3">
    <name type="scientific">Xenorhabdus ishibashii</name>
    <dbReference type="NCBI Taxonomy" id="1034471"/>
    <lineage>
        <taxon>Bacteria</taxon>
        <taxon>Pseudomonadati</taxon>
        <taxon>Pseudomonadota</taxon>
        <taxon>Gammaproteobacteria</taxon>
        <taxon>Enterobacterales</taxon>
        <taxon>Morganellaceae</taxon>
        <taxon>Xenorhabdus</taxon>
    </lineage>
</organism>
<keyword evidence="1" id="KW-0812">Transmembrane</keyword>
<feature type="transmembrane region" description="Helical" evidence="1">
    <location>
        <begin position="30"/>
        <end position="54"/>
    </location>
</feature>
<keyword evidence="1" id="KW-1133">Transmembrane helix</keyword>